<name>A0A0C1Z3U7_9BACT</name>
<comment type="caution">
    <text evidence="2">The sequence shown here is derived from an EMBL/GenBank/DDBJ whole genome shotgun (WGS) entry which is preliminary data.</text>
</comment>
<dbReference type="EMBL" id="JMCC02000136">
    <property type="protein sequence ID" value="KIG12339.1"/>
    <property type="molecule type" value="Genomic_DNA"/>
</dbReference>
<proteinExistence type="predicted"/>
<gene>
    <name evidence="2" type="ORF">DB30_01571</name>
</gene>
<sequence>MIVTADLQGRALPDRHAPEDTALPLLGEAVAEELHTLAQCQEIPPLDRVGVVLAGDLCAVPDARKMGASGDMRPVWRASSNSSSPHDRHHDQLARLGVTGDSCVRTREIRFERGVRVEAPPRPRPRPPLSRTPRHRQI</sequence>
<evidence type="ECO:0000313" key="2">
    <source>
        <dbReference type="EMBL" id="KIG12339.1"/>
    </source>
</evidence>
<accession>A0A0C1Z3U7</accession>
<organism evidence="2 3">
    <name type="scientific">Enhygromyxa salina</name>
    <dbReference type="NCBI Taxonomy" id="215803"/>
    <lineage>
        <taxon>Bacteria</taxon>
        <taxon>Pseudomonadati</taxon>
        <taxon>Myxococcota</taxon>
        <taxon>Polyangia</taxon>
        <taxon>Nannocystales</taxon>
        <taxon>Nannocystaceae</taxon>
        <taxon>Enhygromyxa</taxon>
    </lineage>
</organism>
<evidence type="ECO:0000313" key="3">
    <source>
        <dbReference type="Proteomes" id="UP000031599"/>
    </source>
</evidence>
<dbReference type="Proteomes" id="UP000031599">
    <property type="component" value="Unassembled WGS sequence"/>
</dbReference>
<feature type="region of interest" description="Disordered" evidence="1">
    <location>
        <begin position="65"/>
        <end position="96"/>
    </location>
</feature>
<reference evidence="2 3" key="1">
    <citation type="submission" date="2014-12" db="EMBL/GenBank/DDBJ databases">
        <title>Genome assembly of Enhygromyxa salina DSM 15201.</title>
        <authorList>
            <person name="Sharma G."/>
            <person name="Subramanian S."/>
        </authorList>
    </citation>
    <scope>NUCLEOTIDE SEQUENCE [LARGE SCALE GENOMIC DNA]</scope>
    <source>
        <strain evidence="2 3">DSM 15201</strain>
    </source>
</reference>
<dbReference type="AlphaFoldDB" id="A0A0C1Z3U7"/>
<feature type="region of interest" description="Disordered" evidence="1">
    <location>
        <begin position="113"/>
        <end position="138"/>
    </location>
</feature>
<evidence type="ECO:0000256" key="1">
    <source>
        <dbReference type="SAM" id="MobiDB-lite"/>
    </source>
</evidence>
<protein>
    <submittedName>
        <fullName evidence="2">Uncharacterized protein</fullName>
    </submittedName>
</protein>